<feature type="transmembrane region" description="Helical" evidence="1">
    <location>
        <begin position="7"/>
        <end position="27"/>
    </location>
</feature>
<protein>
    <submittedName>
        <fullName evidence="2">Spore coat protein</fullName>
    </submittedName>
    <submittedName>
        <fullName evidence="3">Spore cortex biosynthesis protein YabQ</fullName>
    </submittedName>
</protein>
<evidence type="ECO:0000313" key="2">
    <source>
        <dbReference type="EMBL" id="KRT94474.1"/>
    </source>
</evidence>
<keyword evidence="1" id="KW-0812">Transmembrane</keyword>
<feature type="transmembrane region" description="Helical" evidence="1">
    <location>
        <begin position="121"/>
        <end position="139"/>
    </location>
</feature>
<dbReference type="InterPro" id="IPR019074">
    <property type="entry name" value="YabQ"/>
</dbReference>
<accession>A0A0J6H240</accession>
<sequence>MTLTTQFYTMLAMAGMGAWLGASLDTYTRFVVRPKTARWLLFIHDLLFWMVQGLLFFYVLLSVNEGEFRTYIFLAVLLGFAAYQSLFKRVYIKILDWTIAFFVFIYRMLTKMMQMMLFRPVVWTIHAIFAIVLLTLRYIYVLFRFFAVCLYKIIKIAGYPLYFVIRQCFRFLPVRIRLALKRFFRKGAGFFKKGKKLFITIKTKFSKK</sequence>
<evidence type="ECO:0000313" key="3">
    <source>
        <dbReference type="EMBL" id="MEC0487764.1"/>
    </source>
</evidence>
<dbReference type="Proteomes" id="UP001341297">
    <property type="component" value="Unassembled WGS sequence"/>
</dbReference>
<dbReference type="NCBIfam" id="TIGR02893">
    <property type="entry name" value="spore_yabQ"/>
    <property type="match status" value="1"/>
</dbReference>
<dbReference type="EMBL" id="LECW02000011">
    <property type="protein sequence ID" value="KRT94474.1"/>
    <property type="molecule type" value="Genomic_DNA"/>
</dbReference>
<name>A0A0J6H240_9BACI</name>
<dbReference type="RefSeq" id="WP_048355885.1">
    <property type="nucleotide sequence ID" value="NZ_CP023481.1"/>
</dbReference>
<evidence type="ECO:0000313" key="4">
    <source>
        <dbReference type="Proteomes" id="UP000036168"/>
    </source>
</evidence>
<dbReference type="PATRIC" id="fig|1664069.3.peg.2749"/>
<keyword evidence="1" id="KW-0472">Membrane</keyword>
<reference evidence="2 4" key="1">
    <citation type="journal article" date="2015" name="Int. J. Syst. Evol. Microbiol.">
        <title>Bacillus glycinifermentans sp. nov., isolated from fermented soybean paste.</title>
        <authorList>
            <person name="Kim S.J."/>
            <person name="Dunlap C.A."/>
            <person name="Kwon S.W."/>
            <person name="Rooney A.P."/>
        </authorList>
    </citation>
    <scope>NUCLEOTIDE SEQUENCE [LARGE SCALE GENOMIC DNA]</scope>
    <source>
        <strain evidence="2 4">GO-13</strain>
    </source>
</reference>
<dbReference type="AlphaFoldDB" id="A0A0J6H240"/>
<dbReference type="STRING" id="1664069.BGLY_0069"/>
<feature type="transmembrane region" description="Helical" evidence="1">
    <location>
        <begin position="68"/>
        <end position="84"/>
    </location>
</feature>
<keyword evidence="1" id="KW-1133">Transmembrane helix</keyword>
<keyword evidence="2" id="KW-0167">Capsid protein</keyword>
<feature type="transmembrane region" description="Helical" evidence="1">
    <location>
        <begin position="39"/>
        <end position="61"/>
    </location>
</feature>
<keyword evidence="2" id="KW-0946">Virion</keyword>
<dbReference type="Pfam" id="PF09578">
    <property type="entry name" value="Spore_YabQ"/>
    <property type="match status" value="1"/>
</dbReference>
<keyword evidence="5" id="KW-1185">Reference proteome</keyword>
<comment type="caution">
    <text evidence="2">The sequence shown here is derived from an EMBL/GenBank/DDBJ whole genome shotgun (WGS) entry which is preliminary data.</text>
</comment>
<evidence type="ECO:0000256" key="1">
    <source>
        <dbReference type="SAM" id="Phobius"/>
    </source>
</evidence>
<feature type="transmembrane region" description="Helical" evidence="1">
    <location>
        <begin position="90"/>
        <end position="109"/>
    </location>
</feature>
<reference evidence="3 5" key="3">
    <citation type="submission" date="2023-03" db="EMBL/GenBank/DDBJ databases">
        <title>Agriculturally important microbes genome sequencing.</title>
        <authorList>
            <person name="Dunlap C."/>
        </authorList>
    </citation>
    <scope>NUCLEOTIDE SEQUENCE [LARGE SCALE GENOMIC DNA]</scope>
    <source>
        <strain evidence="3 5">CBP-3203</strain>
    </source>
</reference>
<dbReference type="Proteomes" id="UP000036168">
    <property type="component" value="Unassembled WGS sequence"/>
</dbReference>
<reference evidence="2" key="2">
    <citation type="submission" date="2015-10" db="EMBL/GenBank/DDBJ databases">
        <authorList>
            <person name="Gilbert D.G."/>
        </authorList>
    </citation>
    <scope>NUCLEOTIDE SEQUENCE</scope>
    <source>
        <strain evidence="2">GO-13</strain>
    </source>
</reference>
<gene>
    <name evidence="3" type="primary">yabQ</name>
    <name evidence="2" type="ORF">AB447_215045</name>
    <name evidence="3" type="ORF">P8828_23740</name>
</gene>
<proteinExistence type="predicted"/>
<dbReference type="EMBL" id="JARRTL010000035">
    <property type="protein sequence ID" value="MEC0487764.1"/>
    <property type="molecule type" value="Genomic_DNA"/>
</dbReference>
<organism evidence="2 4">
    <name type="scientific">Bacillus glycinifermentans</name>
    <dbReference type="NCBI Taxonomy" id="1664069"/>
    <lineage>
        <taxon>Bacteria</taxon>
        <taxon>Bacillati</taxon>
        <taxon>Bacillota</taxon>
        <taxon>Bacilli</taxon>
        <taxon>Bacillales</taxon>
        <taxon>Bacillaceae</taxon>
        <taxon>Bacillus</taxon>
    </lineage>
</organism>
<evidence type="ECO:0000313" key="5">
    <source>
        <dbReference type="Proteomes" id="UP001341297"/>
    </source>
</evidence>
<dbReference type="OrthoDB" id="1653819at2"/>
<accession>A0A0J6ER72</accession>
<feature type="transmembrane region" description="Helical" evidence="1">
    <location>
        <begin position="145"/>
        <end position="165"/>
    </location>
</feature>